<gene>
    <name evidence="2" type="ORF">E2C01_044641</name>
</gene>
<proteinExistence type="predicted"/>
<name>A0A5B7FZQ6_PORTR</name>
<sequence>MTREGANWVRRRIARACELVMFLIDSLLTLRIKSPACKRPSLCTAPFLTSEEMTTPFTPWSTTSMLMPVGGGNGRRVSMGGLYVLG</sequence>
<keyword evidence="3" id="KW-1185">Reference proteome</keyword>
<feature type="signal peptide" evidence="1">
    <location>
        <begin position="1"/>
        <end position="29"/>
    </location>
</feature>
<evidence type="ECO:0000313" key="3">
    <source>
        <dbReference type="Proteomes" id="UP000324222"/>
    </source>
</evidence>
<dbReference type="AlphaFoldDB" id="A0A5B7FZQ6"/>
<protein>
    <submittedName>
        <fullName evidence="2">Uncharacterized protein</fullName>
    </submittedName>
</protein>
<dbReference type="Proteomes" id="UP000324222">
    <property type="component" value="Unassembled WGS sequence"/>
</dbReference>
<evidence type="ECO:0000256" key="1">
    <source>
        <dbReference type="SAM" id="SignalP"/>
    </source>
</evidence>
<keyword evidence="1" id="KW-0732">Signal</keyword>
<organism evidence="2 3">
    <name type="scientific">Portunus trituberculatus</name>
    <name type="common">Swimming crab</name>
    <name type="synonym">Neptunus trituberculatus</name>
    <dbReference type="NCBI Taxonomy" id="210409"/>
    <lineage>
        <taxon>Eukaryota</taxon>
        <taxon>Metazoa</taxon>
        <taxon>Ecdysozoa</taxon>
        <taxon>Arthropoda</taxon>
        <taxon>Crustacea</taxon>
        <taxon>Multicrustacea</taxon>
        <taxon>Malacostraca</taxon>
        <taxon>Eumalacostraca</taxon>
        <taxon>Eucarida</taxon>
        <taxon>Decapoda</taxon>
        <taxon>Pleocyemata</taxon>
        <taxon>Brachyura</taxon>
        <taxon>Eubrachyura</taxon>
        <taxon>Portunoidea</taxon>
        <taxon>Portunidae</taxon>
        <taxon>Portuninae</taxon>
        <taxon>Portunus</taxon>
    </lineage>
</organism>
<comment type="caution">
    <text evidence="2">The sequence shown here is derived from an EMBL/GenBank/DDBJ whole genome shotgun (WGS) entry which is preliminary data.</text>
</comment>
<feature type="chain" id="PRO_5022822526" evidence="1">
    <location>
        <begin position="30"/>
        <end position="86"/>
    </location>
</feature>
<accession>A0A5B7FZQ6</accession>
<reference evidence="2 3" key="1">
    <citation type="submission" date="2019-05" db="EMBL/GenBank/DDBJ databases">
        <title>Another draft genome of Portunus trituberculatus and its Hox gene families provides insights of decapod evolution.</title>
        <authorList>
            <person name="Jeong J.-H."/>
            <person name="Song I."/>
            <person name="Kim S."/>
            <person name="Choi T."/>
            <person name="Kim D."/>
            <person name="Ryu S."/>
            <person name="Kim W."/>
        </authorList>
    </citation>
    <scope>NUCLEOTIDE SEQUENCE [LARGE SCALE GENOMIC DNA]</scope>
    <source>
        <tissue evidence="2">Muscle</tissue>
    </source>
</reference>
<evidence type="ECO:0000313" key="2">
    <source>
        <dbReference type="EMBL" id="MPC50807.1"/>
    </source>
</evidence>
<dbReference type="EMBL" id="VSRR010009752">
    <property type="protein sequence ID" value="MPC50807.1"/>
    <property type="molecule type" value="Genomic_DNA"/>
</dbReference>